<accession>A0A0U4VWS9</accession>
<proteinExistence type="predicted"/>
<reference evidence="8 9" key="1">
    <citation type="submission" date="2016-01" db="EMBL/GenBank/DDBJ databases">
        <title>Annotation of Pseudomonas oryzihabitans USDA-ARS-USMARC-56511.</title>
        <authorList>
            <person name="Harhay G.P."/>
            <person name="Harhay D.M."/>
            <person name="Smith T.P.L."/>
            <person name="Bono J.L."/>
            <person name="Heaton M.P."/>
            <person name="Clawson M.L."/>
            <person name="Chitko-Mckown C.G."/>
            <person name="Capik S.F."/>
            <person name="DeDonder K.D."/>
            <person name="Apley M.D."/>
            <person name="Lubbers B.V."/>
            <person name="White B.J."/>
            <person name="Larson R.L."/>
        </authorList>
    </citation>
    <scope>NUCLEOTIDE SEQUENCE [LARGE SCALE GENOMIC DNA]</scope>
    <source>
        <strain evidence="8 9">USDA-ARS-USMARC-56511</strain>
    </source>
</reference>
<dbReference type="AlphaFoldDB" id="A0A0U4VWS9"/>
<feature type="chain" id="PRO_5006853242" description="Lipoprotein YgdI/YgdR-like SH3-like domain-containing protein" evidence="6">
    <location>
        <begin position="22"/>
        <end position="73"/>
    </location>
</feature>
<name>A0A0U4VWS9_9PSED</name>
<dbReference type="Pfam" id="PF06004">
    <property type="entry name" value="DUF903"/>
    <property type="match status" value="1"/>
</dbReference>
<dbReference type="InterPro" id="IPR010920">
    <property type="entry name" value="LSM_dom_sf"/>
</dbReference>
<dbReference type="Proteomes" id="UP000064137">
    <property type="component" value="Chromosome"/>
</dbReference>
<dbReference type="SUPFAM" id="SSF50182">
    <property type="entry name" value="Sm-like ribonucleoproteins"/>
    <property type="match status" value="1"/>
</dbReference>
<keyword evidence="3" id="KW-0472">Membrane</keyword>
<evidence type="ECO:0000256" key="5">
    <source>
        <dbReference type="ARBA" id="ARBA00023288"/>
    </source>
</evidence>
<evidence type="ECO:0000256" key="2">
    <source>
        <dbReference type="ARBA" id="ARBA00022729"/>
    </source>
</evidence>
<evidence type="ECO:0000256" key="1">
    <source>
        <dbReference type="ARBA" id="ARBA00022475"/>
    </source>
</evidence>
<evidence type="ECO:0000313" key="9">
    <source>
        <dbReference type="Proteomes" id="UP000064137"/>
    </source>
</evidence>
<dbReference type="KEGG" id="por:APT59_04585"/>
<gene>
    <name evidence="8" type="ORF">APT59_04585</name>
</gene>
<evidence type="ECO:0000256" key="6">
    <source>
        <dbReference type="SAM" id="SignalP"/>
    </source>
</evidence>
<keyword evidence="5" id="KW-0449">Lipoprotein</keyword>
<feature type="domain" description="Lipoprotein YgdI/YgdR-like SH3-like" evidence="7">
    <location>
        <begin position="24"/>
        <end position="70"/>
    </location>
</feature>
<sequence length="73" mass="7737">MSRLASGGVLALTLMGLAACSTETVVTLQDGTQYITEDRPTTKTADGFYEFTDVAGRHVRVKAGEVATIKAED</sequence>
<evidence type="ECO:0000313" key="8">
    <source>
        <dbReference type="EMBL" id="ALZ83512.1"/>
    </source>
</evidence>
<protein>
    <recommendedName>
        <fullName evidence="7">Lipoprotein YgdI/YgdR-like SH3-like domain-containing protein</fullName>
    </recommendedName>
</protein>
<keyword evidence="4" id="KW-0564">Palmitate</keyword>
<dbReference type="OrthoDB" id="7025382at2"/>
<dbReference type="InterPro" id="IPR010305">
    <property type="entry name" value="YgdI/YgdR-like"/>
</dbReference>
<organism evidence="8 9">
    <name type="scientific">Pseudomonas oryzihabitans</name>
    <dbReference type="NCBI Taxonomy" id="47885"/>
    <lineage>
        <taxon>Bacteria</taxon>
        <taxon>Pseudomonadati</taxon>
        <taxon>Pseudomonadota</taxon>
        <taxon>Gammaproteobacteria</taxon>
        <taxon>Pseudomonadales</taxon>
        <taxon>Pseudomonadaceae</taxon>
        <taxon>Pseudomonas</taxon>
    </lineage>
</organism>
<dbReference type="InterPro" id="IPR047807">
    <property type="entry name" value="YgdI/YgdR-like_SH3-like"/>
</dbReference>
<dbReference type="PROSITE" id="PS51257">
    <property type="entry name" value="PROKAR_LIPOPROTEIN"/>
    <property type="match status" value="1"/>
</dbReference>
<keyword evidence="2 6" id="KW-0732">Signal</keyword>
<evidence type="ECO:0000259" key="7">
    <source>
        <dbReference type="Pfam" id="PF06004"/>
    </source>
</evidence>
<dbReference type="EMBL" id="CP013987">
    <property type="protein sequence ID" value="ALZ83512.1"/>
    <property type="molecule type" value="Genomic_DNA"/>
</dbReference>
<dbReference type="PANTHER" id="PTHR37011">
    <property type="entry name" value="POT FAMILY PEPTIDE TRANSPORT PROTEIN-RELATED"/>
    <property type="match status" value="1"/>
</dbReference>
<feature type="signal peptide" evidence="6">
    <location>
        <begin position="1"/>
        <end position="21"/>
    </location>
</feature>
<dbReference type="NCBIfam" id="NF033216">
    <property type="entry name" value="lipo_YgdI_YgdR"/>
    <property type="match status" value="1"/>
</dbReference>
<evidence type="ECO:0000256" key="3">
    <source>
        <dbReference type="ARBA" id="ARBA00023136"/>
    </source>
</evidence>
<evidence type="ECO:0000256" key="4">
    <source>
        <dbReference type="ARBA" id="ARBA00023139"/>
    </source>
</evidence>
<keyword evidence="1" id="KW-1003">Cell membrane</keyword>
<dbReference type="Gene3D" id="2.30.30.100">
    <property type="match status" value="1"/>
</dbReference>
<dbReference type="PANTHER" id="PTHR37011:SF1">
    <property type="entry name" value="POT FAMILY PEPTIDE TRANSPORT PROTEIN"/>
    <property type="match status" value="1"/>
</dbReference>
<dbReference type="RefSeq" id="WP_059313765.1">
    <property type="nucleotide sequence ID" value="NZ_CP013987.1"/>
</dbReference>